<evidence type="ECO:0000256" key="11">
    <source>
        <dbReference type="ARBA" id="ARBA00023136"/>
    </source>
</evidence>
<dbReference type="SMART" id="SM00388">
    <property type="entry name" value="HisKA"/>
    <property type="match status" value="1"/>
</dbReference>
<feature type="transmembrane region" description="Helical" evidence="12">
    <location>
        <begin position="6"/>
        <end position="32"/>
    </location>
</feature>
<evidence type="ECO:0000256" key="8">
    <source>
        <dbReference type="ARBA" id="ARBA00022777"/>
    </source>
</evidence>
<dbReference type="PANTHER" id="PTHR45453:SF1">
    <property type="entry name" value="PHOSPHATE REGULON SENSOR PROTEIN PHOR"/>
    <property type="match status" value="1"/>
</dbReference>
<proteinExistence type="predicted"/>
<dbReference type="FunFam" id="1.10.287.130:FF:000001">
    <property type="entry name" value="Two-component sensor histidine kinase"/>
    <property type="match status" value="1"/>
</dbReference>
<dbReference type="GO" id="GO:0005886">
    <property type="term" value="C:plasma membrane"/>
    <property type="evidence" value="ECO:0007669"/>
    <property type="project" value="UniProtKB-SubCell"/>
</dbReference>
<keyword evidence="8 15" id="KW-0418">Kinase</keyword>
<dbReference type="InterPro" id="IPR050351">
    <property type="entry name" value="BphY/WalK/GraS-like"/>
</dbReference>
<evidence type="ECO:0000256" key="2">
    <source>
        <dbReference type="ARBA" id="ARBA00004651"/>
    </source>
</evidence>
<keyword evidence="5" id="KW-0597">Phosphoprotein</keyword>
<dbReference type="AlphaFoldDB" id="A0A3D9IH69"/>
<feature type="domain" description="HAMP" evidence="14">
    <location>
        <begin position="176"/>
        <end position="228"/>
    </location>
</feature>
<evidence type="ECO:0000256" key="12">
    <source>
        <dbReference type="SAM" id="Phobius"/>
    </source>
</evidence>
<dbReference type="GO" id="GO:0005524">
    <property type="term" value="F:ATP binding"/>
    <property type="evidence" value="ECO:0007669"/>
    <property type="project" value="UniProtKB-KW"/>
</dbReference>
<evidence type="ECO:0000259" key="13">
    <source>
        <dbReference type="PROSITE" id="PS50109"/>
    </source>
</evidence>
<evidence type="ECO:0000313" key="16">
    <source>
        <dbReference type="Proteomes" id="UP000256977"/>
    </source>
</evidence>
<evidence type="ECO:0000256" key="1">
    <source>
        <dbReference type="ARBA" id="ARBA00000085"/>
    </source>
</evidence>
<evidence type="ECO:0000313" key="15">
    <source>
        <dbReference type="EMBL" id="RED60496.1"/>
    </source>
</evidence>
<dbReference type="EMBL" id="QRDZ01000030">
    <property type="protein sequence ID" value="RED60496.1"/>
    <property type="molecule type" value="Genomic_DNA"/>
</dbReference>
<reference evidence="15 16" key="1">
    <citation type="submission" date="2018-07" db="EMBL/GenBank/DDBJ databases">
        <title>Genomic Encyclopedia of Type Strains, Phase III (KMG-III): the genomes of soil and plant-associated and newly described type strains.</title>
        <authorList>
            <person name="Whitman W."/>
        </authorList>
    </citation>
    <scope>NUCLEOTIDE SEQUENCE [LARGE SCALE GENOMIC DNA]</scope>
    <source>
        <strain evidence="15 16">CECT 7287</strain>
    </source>
</reference>
<dbReference type="Gene3D" id="6.10.340.10">
    <property type="match status" value="1"/>
</dbReference>
<dbReference type="GO" id="GO:0004721">
    <property type="term" value="F:phosphoprotein phosphatase activity"/>
    <property type="evidence" value="ECO:0007669"/>
    <property type="project" value="TreeGrafter"/>
</dbReference>
<dbReference type="Gene3D" id="1.10.287.130">
    <property type="match status" value="1"/>
</dbReference>
<evidence type="ECO:0000256" key="9">
    <source>
        <dbReference type="ARBA" id="ARBA00022840"/>
    </source>
</evidence>
<dbReference type="OrthoDB" id="9813151at2"/>
<dbReference type="Pfam" id="PF02518">
    <property type="entry name" value="HATPase_c"/>
    <property type="match status" value="1"/>
</dbReference>
<dbReference type="InterPro" id="IPR004358">
    <property type="entry name" value="Sig_transdc_His_kin-like_C"/>
</dbReference>
<dbReference type="CDD" id="cd00082">
    <property type="entry name" value="HisKA"/>
    <property type="match status" value="1"/>
</dbReference>
<dbReference type="FunFam" id="3.30.565.10:FF:000006">
    <property type="entry name" value="Sensor histidine kinase WalK"/>
    <property type="match status" value="1"/>
</dbReference>
<keyword evidence="4" id="KW-1003">Cell membrane</keyword>
<keyword evidence="10" id="KW-0902">Two-component regulatory system</keyword>
<gene>
    <name evidence="15" type="ORF">DFP98_13018</name>
</gene>
<dbReference type="Pfam" id="PF00672">
    <property type="entry name" value="HAMP"/>
    <property type="match status" value="1"/>
</dbReference>
<keyword evidence="6" id="KW-0808">Transferase</keyword>
<keyword evidence="11 12" id="KW-0472">Membrane</keyword>
<dbReference type="Pfam" id="PF00512">
    <property type="entry name" value="HisKA"/>
    <property type="match status" value="1"/>
</dbReference>
<evidence type="ECO:0000256" key="6">
    <source>
        <dbReference type="ARBA" id="ARBA00022679"/>
    </source>
</evidence>
<evidence type="ECO:0000256" key="3">
    <source>
        <dbReference type="ARBA" id="ARBA00012438"/>
    </source>
</evidence>
<dbReference type="PROSITE" id="PS50109">
    <property type="entry name" value="HIS_KIN"/>
    <property type="match status" value="1"/>
</dbReference>
<dbReference type="Gene3D" id="3.30.565.10">
    <property type="entry name" value="Histidine kinase-like ATPase, C-terminal domain"/>
    <property type="match status" value="1"/>
</dbReference>
<dbReference type="PRINTS" id="PR00344">
    <property type="entry name" value="BCTRLSENSOR"/>
</dbReference>
<feature type="transmembrane region" description="Helical" evidence="12">
    <location>
        <begin position="152"/>
        <end position="173"/>
    </location>
</feature>
<dbReference type="InterPro" id="IPR036097">
    <property type="entry name" value="HisK_dim/P_sf"/>
</dbReference>
<organism evidence="15 16">
    <name type="scientific">Cohnella phaseoli</name>
    <dbReference type="NCBI Taxonomy" id="456490"/>
    <lineage>
        <taxon>Bacteria</taxon>
        <taxon>Bacillati</taxon>
        <taxon>Bacillota</taxon>
        <taxon>Bacilli</taxon>
        <taxon>Bacillales</taxon>
        <taxon>Paenibacillaceae</taxon>
        <taxon>Cohnella</taxon>
    </lineage>
</organism>
<name>A0A3D9IH69_9BACL</name>
<keyword evidence="16" id="KW-1185">Reference proteome</keyword>
<dbReference type="SUPFAM" id="SSF55874">
    <property type="entry name" value="ATPase domain of HSP90 chaperone/DNA topoisomerase II/histidine kinase"/>
    <property type="match status" value="1"/>
</dbReference>
<dbReference type="EC" id="2.7.13.3" evidence="3"/>
<accession>A0A3D9IH69</accession>
<dbReference type="SUPFAM" id="SSF47384">
    <property type="entry name" value="Homodimeric domain of signal transducing histidine kinase"/>
    <property type="match status" value="1"/>
</dbReference>
<dbReference type="CDD" id="cd06225">
    <property type="entry name" value="HAMP"/>
    <property type="match status" value="1"/>
</dbReference>
<evidence type="ECO:0000259" key="14">
    <source>
        <dbReference type="PROSITE" id="PS50885"/>
    </source>
</evidence>
<dbReference type="RefSeq" id="WP_116064150.1">
    <property type="nucleotide sequence ID" value="NZ_QRDZ01000030.1"/>
</dbReference>
<dbReference type="InterPro" id="IPR005467">
    <property type="entry name" value="His_kinase_dom"/>
</dbReference>
<keyword evidence="12" id="KW-0812">Transmembrane</keyword>
<evidence type="ECO:0000256" key="5">
    <source>
        <dbReference type="ARBA" id="ARBA00022553"/>
    </source>
</evidence>
<dbReference type="GO" id="GO:0000155">
    <property type="term" value="F:phosphorelay sensor kinase activity"/>
    <property type="evidence" value="ECO:0007669"/>
    <property type="project" value="InterPro"/>
</dbReference>
<dbReference type="SMART" id="SM00387">
    <property type="entry name" value="HATPase_c"/>
    <property type="match status" value="1"/>
</dbReference>
<evidence type="ECO:0000256" key="4">
    <source>
        <dbReference type="ARBA" id="ARBA00022475"/>
    </source>
</evidence>
<dbReference type="GO" id="GO:0016036">
    <property type="term" value="P:cellular response to phosphate starvation"/>
    <property type="evidence" value="ECO:0007669"/>
    <property type="project" value="TreeGrafter"/>
</dbReference>
<dbReference type="SUPFAM" id="SSF158472">
    <property type="entry name" value="HAMP domain-like"/>
    <property type="match status" value="1"/>
</dbReference>
<dbReference type="InterPro" id="IPR003661">
    <property type="entry name" value="HisK_dim/P_dom"/>
</dbReference>
<keyword evidence="9" id="KW-0067">ATP-binding</keyword>
<feature type="domain" description="Histidine kinase" evidence="13">
    <location>
        <begin position="236"/>
        <end position="450"/>
    </location>
</feature>
<dbReference type="InterPro" id="IPR036890">
    <property type="entry name" value="HATPase_C_sf"/>
</dbReference>
<evidence type="ECO:0000256" key="7">
    <source>
        <dbReference type="ARBA" id="ARBA00022741"/>
    </source>
</evidence>
<keyword evidence="7" id="KW-0547">Nucleotide-binding</keyword>
<protein>
    <recommendedName>
        <fullName evidence="3">histidine kinase</fullName>
        <ecNumber evidence="3">2.7.13.3</ecNumber>
    </recommendedName>
</protein>
<comment type="catalytic activity">
    <reaction evidence="1">
        <text>ATP + protein L-histidine = ADP + protein N-phospho-L-histidine.</text>
        <dbReference type="EC" id="2.7.13.3"/>
    </reaction>
</comment>
<dbReference type="InterPro" id="IPR003660">
    <property type="entry name" value="HAMP_dom"/>
</dbReference>
<dbReference type="SMART" id="SM00304">
    <property type="entry name" value="HAMP"/>
    <property type="match status" value="1"/>
</dbReference>
<dbReference type="InterPro" id="IPR003594">
    <property type="entry name" value="HATPase_dom"/>
</dbReference>
<comment type="subcellular location">
    <subcellularLocation>
        <location evidence="2">Cell membrane</location>
        <topology evidence="2">Multi-pass membrane protein</topology>
    </subcellularLocation>
</comment>
<dbReference type="Proteomes" id="UP000256977">
    <property type="component" value="Unassembled WGS sequence"/>
</dbReference>
<dbReference type="PROSITE" id="PS50885">
    <property type="entry name" value="HAMP"/>
    <property type="match status" value="1"/>
</dbReference>
<sequence length="450" mass="50455">MIKSLYLKIVLLFFAAVVIGIGGAIPITMYLFKDRLTQSIQQEYAVRSGLISDAFSRLAPEERDPFLQQLSEKQKISLWVYDRNGLRYAYGPTNELSLTDEDIRRIQSGAEVVSRTSVLPLPTSLHMGFPLQTADEQLALVIHPEGTPNSQLFMILGVLIVIVIAIANTKFILFTSVVVKPLKALTAATRKMAKGDYNIRLQTKSKDELGVLSKQFQQMAHEMSQVEKMRQEFVSNVSHELQTPLASISGFVSILQRGGLDEAEQRRCLNIIRHESLRLSRLSENMLRLATMDSNQLPFHPSLVRLDSQLRRIVVAAEPQWASKRLNIHLELPKTTIHADEDLLSQVWLNIFSNSIKFTPEGGNIFIELQAEKGEIEVLFRDTGMGMTEADRKRVFERFFMADKSRNREAEGSGLGLAIVKRVVELHAGRVEIDSAPGKGTTVTVALPAM</sequence>
<evidence type="ECO:0000256" key="10">
    <source>
        <dbReference type="ARBA" id="ARBA00023012"/>
    </source>
</evidence>
<keyword evidence="12" id="KW-1133">Transmembrane helix</keyword>
<dbReference type="PANTHER" id="PTHR45453">
    <property type="entry name" value="PHOSPHATE REGULON SENSOR PROTEIN PHOR"/>
    <property type="match status" value="1"/>
</dbReference>
<comment type="caution">
    <text evidence="15">The sequence shown here is derived from an EMBL/GenBank/DDBJ whole genome shotgun (WGS) entry which is preliminary data.</text>
</comment>